<evidence type="ECO:0000313" key="3">
    <source>
        <dbReference type="EMBL" id="TGJ83491.1"/>
    </source>
</evidence>
<dbReference type="EMBL" id="SKBN01000092">
    <property type="protein sequence ID" value="TGJ83491.1"/>
    <property type="molecule type" value="Genomic_DNA"/>
</dbReference>
<comment type="caution">
    <text evidence="3">The sequence shown here is derived from an EMBL/GenBank/DDBJ whole genome shotgun (WGS) entry which is preliminary data.</text>
</comment>
<reference evidence="3 4" key="1">
    <citation type="submission" date="2019-03" db="EMBL/GenBank/DDBJ databases">
        <title>Draft genome sequence of Xylaria hypoxylon DSM 108379, a ubiquitous saprotrophic-parasitic fungi on hardwood.</title>
        <authorList>
            <person name="Buettner E."/>
            <person name="Leonhardt S."/>
            <person name="Gebauer A.M."/>
            <person name="Liers C."/>
            <person name="Hofrichter M."/>
            <person name="Kellner H."/>
        </authorList>
    </citation>
    <scope>NUCLEOTIDE SEQUENCE [LARGE SCALE GENOMIC DNA]</scope>
    <source>
        <strain evidence="3 4">DSM 108379</strain>
    </source>
</reference>
<dbReference type="PANTHER" id="PTHR43662">
    <property type="match status" value="1"/>
</dbReference>
<accession>A0A4Z0YVS3</accession>
<dbReference type="AlphaFoldDB" id="A0A4Z0YVS3"/>
<evidence type="ECO:0000256" key="1">
    <source>
        <dbReference type="SAM" id="MobiDB-lite"/>
    </source>
</evidence>
<sequence length="487" mass="53484">MADMPGDLVVDEEAAYPGITDTDSIEVHIGNPASINTTYSETAYAESVSQYEVGDHTAGNNQIGVMEWLATINGAPIRDDMTAEGWSPDLTPELLAELDMINRQLENWAGHQGNTDDSSQLPEESDAPNDGRTYDLGGYESFTMQWKTLALALLVQRGFGQGMPMLRFQCSQLVVERLDPLVNPGVVPSPHLHQIVGGNSFNASMDPKTHDLPSASTCTSCTFSEDFSNYWTAVLYFRARNGTYRRVPQFVSEGLRADGGITVYYIPSPDEKEKVTAFKPGFRMLVGDATARAPSTVRKVCHRCMPATGDNSNINCGAPDSQFLPTEMCPGGIRSVITFPTCWDGNNTDSIDHMSHVAYPNSTYSNGMAGAYGTCPGSHPVKIPQVMYEVMWDTQMFNDKELWPEDGSQPFVWSTDDKSGYSQHGDYVFGWQDDSLQRAMDARCNGAVCGQLETQSSESAMKCTKSRTVEEDVDGWLTDIPGMDMSK</sequence>
<feature type="domain" description="DUF1996" evidence="2">
    <location>
        <begin position="179"/>
        <end position="431"/>
    </location>
</feature>
<dbReference type="STRING" id="37992.A0A4Z0YVS3"/>
<dbReference type="InterPro" id="IPR018535">
    <property type="entry name" value="DUF1996"/>
</dbReference>
<feature type="compositionally biased region" description="Polar residues" evidence="1">
    <location>
        <begin position="112"/>
        <end position="122"/>
    </location>
</feature>
<proteinExistence type="predicted"/>
<name>A0A4Z0YVS3_9PEZI</name>
<protein>
    <recommendedName>
        <fullName evidence="2">DUF1996 domain-containing protein</fullName>
    </recommendedName>
</protein>
<dbReference type="Pfam" id="PF09362">
    <property type="entry name" value="DUF1996"/>
    <property type="match status" value="1"/>
</dbReference>
<dbReference type="Proteomes" id="UP000297716">
    <property type="component" value="Unassembled WGS sequence"/>
</dbReference>
<organism evidence="3 4">
    <name type="scientific">Xylaria hypoxylon</name>
    <dbReference type="NCBI Taxonomy" id="37992"/>
    <lineage>
        <taxon>Eukaryota</taxon>
        <taxon>Fungi</taxon>
        <taxon>Dikarya</taxon>
        <taxon>Ascomycota</taxon>
        <taxon>Pezizomycotina</taxon>
        <taxon>Sordariomycetes</taxon>
        <taxon>Xylariomycetidae</taxon>
        <taxon>Xylariales</taxon>
        <taxon>Xylariaceae</taxon>
        <taxon>Xylaria</taxon>
    </lineage>
</organism>
<evidence type="ECO:0000259" key="2">
    <source>
        <dbReference type="Pfam" id="PF09362"/>
    </source>
</evidence>
<evidence type="ECO:0000313" key="4">
    <source>
        <dbReference type="Proteomes" id="UP000297716"/>
    </source>
</evidence>
<dbReference type="OrthoDB" id="74764at2759"/>
<feature type="region of interest" description="Disordered" evidence="1">
    <location>
        <begin position="109"/>
        <end position="134"/>
    </location>
</feature>
<keyword evidence="4" id="KW-1185">Reference proteome</keyword>
<gene>
    <name evidence="3" type="ORF">E0Z10_g5270</name>
</gene>
<dbReference type="PANTHER" id="PTHR43662:SF2">
    <property type="entry name" value="DUF1996 DOMAIN-CONTAINING PROTEIN"/>
    <property type="match status" value="1"/>
</dbReference>